<name>A0A410WY36_9BACL</name>
<accession>A0A410WY36</accession>
<evidence type="ECO:0000313" key="6">
    <source>
        <dbReference type="Proteomes" id="UP000288943"/>
    </source>
</evidence>
<dbReference type="InterPro" id="IPR026906">
    <property type="entry name" value="LRR_5"/>
</dbReference>
<dbReference type="RefSeq" id="WP_084706501.1">
    <property type="nucleotide sequence ID" value="NZ_CP026520.1"/>
</dbReference>
<dbReference type="SUPFAM" id="SSF52058">
    <property type="entry name" value="L domain-like"/>
    <property type="match status" value="1"/>
</dbReference>
<feature type="domain" description="SLH" evidence="3">
    <location>
        <begin position="993"/>
        <end position="1050"/>
    </location>
</feature>
<dbReference type="AlphaFoldDB" id="A0A410WY36"/>
<dbReference type="Gene3D" id="2.60.220.30">
    <property type="match status" value="1"/>
</dbReference>
<feature type="domain" description="Fibronectin type-III" evidence="2">
    <location>
        <begin position="514"/>
        <end position="606"/>
    </location>
</feature>
<dbReference type="PANTHER" id="PTHR34720">
    <property type="entry name" value="MICROCYSTIN DEPENDENT PROTEIN"/>
    <property type="match status" value="1"/>
</dbReference>
<dbReference type="InterPro" id="IPR001119">
    <property type="entry name" value="SLH_dom"/>
</dbReference>
<dbReference type="EMBL" id="JAMDMJ010000013">
    <property type="protein sequence ID" value="MCY9596352.1"/>
    <property type="molecule type" value="Genomic_DNA"/>
</dbReference>
<dbReference type="SUPFAM" id="SSF49265">
    <property type="entry name" value="Fibronectin type III"/>
    <property type="match status" value="2"/>
</dbReference>
<evidence type="ECO:0000313" key="7">
    <source>
        <dbReference type="Proteomes" id="UP001527202"/>
    </source>
</evidence>
<evidence type="ECO:0000259" key="2">
    <source>
        <dbReference type="PROSITE" id="PS50853"/>
    </source>
</evidence>
<dbReference type="Proteomes" id="UP000288943">
    <property type="component" value="Chromosome"/>
</dbReference>
<proteinExistence type="predicted"/>
<dbReference type="EMBL" id="CP026520">
    <property type="protein sequence ID" value="QAV19376.1"/>
    <property type="molecule type" value="Genomic_DNA"/>
</dbReference>
<dbReference type="KEGG" id="pchi:PC41400_17560"/>
<feature type="domain" description="SLH" evidence="3">
    <location>
        <begin position="928"/>
        <end position="991"/>
    </location>
</feature>
<dbReference type="PROSITE" id="PS51272">
    <property type="entry name" value="SLH"/>
    <property type="match status" value="3"/>
</dbReference>
<organism evidence="5 6">
    <name type="scientific">Paenibacillus chitinolyticus</name>
    <dbReference type="NCBI Taxonomy" id="79263"/>
    <lineage>
        <taxon>Bacteria</taxon>
        <taxon>Bacillati</taxon>
        <taxon>Bacillota</taxon>
        <taxon>Bacilli</taxon>
        <taxon>Bacillales</taxon>
        <taxon>Paenibacillaceae</taxon>
        <taxon>Paenibacillus</taxon>
    </lineage>
</organism>
<dbReference type="Gene3D" id="2.60.40.10">
    <property type="entry name" value="Immunoglobulins"/>
    <property type="match status" value="4"/>
</dbReference>
<feature type="domain" description="Fibronectin type-III" evidence="2">
    <location>
        <begin position="420"/>
        <end position="512"/>
    </location>
</feature>
<dbReference type="PANTHER" id="PTHR34720:SF9">
    <property type="entry name" value="BLR4714 PROTEIN"/>
    <property type="match status" value="1"/>
</dbReference>
<evidence type="ECO:0000313" key="5">
    <source>
        <dbReference type="EMBL" id="QAV19376.1"/>
    </source>
</evidence>
<protein>
    <submittedName>
        <fullName evidence="4">Fibronectin type III domain-containing protein</fullName>
    </submittedName>
</protein>
<dbReference type="Proteomes" id="UP001527202">
    <property type="component" value="Unassembled WGS sequence"/>
</dbReference>
<reference evidence="5 6" key="1">
    <citation type="submission" date="2018-01" db="EMBL/GenBank/DDBJ databases">
        <title>The whole genome sequencing and assembly of Paenibacillus chitinolyticus KCCM 41400 strain.</title>
        <authorList>
            <person name="Kim J.-Y."/>
            <person name="Park M.-K."/>
            <person name="Lee Y.-J."/>
            <person name="Yi H."/>
            <person name="Bahn Y.-S."/>
            <person name="Kim J.F."/>
            <person name="Lee D.-W."/>
        </authorList>
    </citation>
    <scope>NUCLEOTIDE SEQUENCE [LARGE SCALE GENOMIC DNA]</scope>
    <source>
        <strain evidence="5 6">KCCM 41400</strain>
    </source>
</reference>
<evidence type="ECO:0000259" key="3">
    <source>
        <dbReference type="PROSITE" id="PS51272"/>
    </source>
</evidence>
<dbReference type="InterPro" id="IPR013783">
    <property type="entry name" value="Ig-like_fold"/>
</dbReference>
<keyword evidence="7" id="KW-1185">Reference proteome</keyword>
<feature type="domain" description="Fibronectin type-III" evidence="2">
    <location>
        <begin position="608"/>
        <end position="698"/>
    </location>
</feature>
<feature type="compositionally biased region" description="Low complexity" evidence="1">
    <location>
        <begin position="678"/>
        <end position="717"/>
    </location>
</feature>
<dbReference type="PROSITE" id="PS50853">
    <property type="entry name" value="FN3"/>
    <property type="match status" value="4"/>
</dbReference>
<evidence type="ECO:0000256" key="1">
    <source>
        <dbReference type="SAM" id="MobiDB-lite"/>
    </source>
</evidence>
<dbReference type="Gene3D" id="3.80.10.10">
    <property type="entry name" value="Ribonuclease Inhibitor"/>
    <property type="match status" value="2"/>
</dbReference>
<gene>
    <name evidence="4" type="ORF">M5X16_11275</name>
    <name evidence="5" type="ORF">PC41400_17560</name>
</gene>
<dbReference type="Pfam" id="PF00395">
    <property type="entry name" value="SLH"/>
    <property type="match status" value="3"/>
</dbReference>
<dbReference type="Pfam" id="PF13306">
    <property type="entry name" value="LRR_5"/>
    <property type="match status" value="1"/>
</dbReference>
<feature type="domain" description="Fibronectin type-III" evidence="2">
    <location>
        <begin position="326"/>
        <end position="418"/>
    </location>
</feature>
<sequence>MMRSNLLEIRKLIICLLTLALITLGSWTGGSIQEAKAAVSGDYEYTESNSEVTITGYTGTDTEVDIPATIDGYPVTSIGGYAAFYNKQLTSVTIPDSVTSIGDAAFYNNQLTSVTIPDSVKSIGVSAFHWNKLTSVTIPNSVTSIGNNAFYWNELASVTIPNSVTSLGDFAFSDNYGLTSVIIEGDSTAIGTNAFSNSFKPVSVIAFDPSIAKTYASDWGHTFLNILSYGVSYSPNGESEGKQANSTKVTVTVPDFVGSSKTYYRWSTAVTVPDWPNVEWVEFTSEESISTPSAVGTWYLHIRVDDQNGSHAAGYSHSNAFKVVAVPSAPTNVTATAGNGQATVNFDAPLSDGGSAITLYTVTSSPGGFKGTSTTASPVMVTGLTNGTAYTFTVVAKNSAGNSAVSAASGSVTPVAPISVPSAPTNVTATAGNGQATVSFDAPASDGGSAITGYTVTSSPGGFTGTSTTASPVTVTGLTNGTAYTFTVVAKNSAGNSAASAASGSVTPVAPISVPSAPMNVTASAGNGQATVNFDTPLSDGGSAITGYTVTSSPGGFTGTSTTASPVTVTGLTNGTAYTFTVVATNGAGNSAASLATSSVTPVAPIGVPSAPTNVQATAGNGQATVSFDAPASDGGSAITLYTVTSSPGGFTGTSTTLSPVTVTGLTNGTEYTFTVVSTNGAGSSPTSSPSNPVTPRNSSSGSSSGSSSSNHGSISSPIYSTNGKLTLPLGSTGEVSLDQEIFIRIPANATSKPLEINIEKVSNTQNLFAHNEISASPVFDVQKNIPENLSKPATLTMVFKQSQVNSNQTVAIFHYNEATKTWVKIENGKIEGNRISVEVDNFMKFAVLVVDRASGLPIGAPSIDESKEVNFSDIAGHWAVSDINKAVQSGFVNGYGDGTFKPNAIITRAEFVVMLMKALKRQEEAAKLTFNDSAKIGTWAQKAIEQAVQAGIVNGYSDGSFRPDAEITRTEMAVMIAKALALKVEVNTITDFVDDADIPSWGKAQVAVLKNLSLISGQGSNKFAPHDKATRAEAVTILLKMIDQKSKQS</sequence>
<dbReference type="Pfam" id="PF00041">
    <property type="entry name" value="fn3"/>
    <property type="match status" value="4"/>
</dbReference>
<dbReference type="InterPro" id="IPR032675">
    <property type="entry name" value="LRR_dom_sf"/>
</dbReference>
<reference evidence="4 7" key="2">
    <citation type="submission" date="2022-05" db="EMBL/GenBank/DDBJ databases">
        <title>Genome Sequencing of Bee-Associated Microbes.</title>
        <authorList>
            <person name="Dunlap C."/>
        </authorList>
    </citation>
    <scope>NUCLEOTIDE SEQUENCE [LARGE SCALE GENOMIC DNA]</scope>
    <source>
        <strain evidence="4 7">NRRL B-23120</strain>
    </source>
</reference>
<feature type="region of interest" description="Disordered" evidence="1">
    <location>
        <begin position="677"/>
        <end position="718"/>
    </location>
</feature>
<dbReference type="SMART" id="SM00060">
    <property type="entry name" value="FN3"/>
    <property type="match status" value="4"/>
</dbReference>
<feature type="domain" description="SLH" evidence="3">
    <location>
        <begin position="867"/>
        <end position="927"/>
    </location>
</feature>
<dbReference type="GeneID" id="95376605"/>
<evidence type="ECO:0000313" key="4">
    <source>
        <dbReference type="EMBL" id="MCY9596352.1"/>
    </source>
</evidence>
<dbReference type="InterPro" id="IPR003961">
    <property type="entry name" value="FN3_dom"/>
</dbReference>
<dbReference type="InterPro" id="IPR036116">
    <property type="entry name" value="FN3_sf"/>
</dbReference>
<dbReference type="OrthoDB" id="504962at2"/>
<dbReference type="CDD" id="cd00063">
    <property type="entry name" value="FN3"/>
    <property type="match status" value="4"/>
</dbReference>